<dbReference type="InterPro" id="IPR050179">
    <property type="entry name" value="Trans_hexapeptide_repeat"/>
</dbReference>
<dbReference type="EMBL" id="VUNL01000005">
    <property type="protein sequence ID" value="MSV24699.1"/>
    <property type="molecule type" value="Genomic_DNA"/>
</dbReference>
<keyword evidence="4" id="KW-1185">Reference proteome</keyword>
<dbReference type="PANTHER" id="PTHR43300">
    <property type="entry name" value="ACETYLTRANSFERASE"/>
    <property type="match status" value="1"/>
</dbReference>
<dbReference type="PANTHER" id="PTHR43300:SF11">
    <property type="entry name" value="ACETYLTRANSFERASE RV3034C-RELATED"/>
    <property type="match status" value="1"/>
</dbReference>
<dbReference type="SUPFAM" id="SSF51161">
    <property type="entry name" value="Trimeric LpxA-like enzymes"/>
    <property type="match status" value="1"/>
</dbReference>
<accession>A0A6I2UWJ0</accession>
<protein>
    <submittedName>
        <fullName evidence="3">CatB-related O-acetyltransferase</fullName>
    </submittedName>
</protein>
<evidence type="ECO:0000313" key="3">
    <source>
        <dbReference type="EMBL" id="MSV24699.1"/>
    </source>
</evidence>
<dbReference type="InterPro" id="IPR011004">
    <property type="entry name" value="Trimer_LpxA-like_sf"/>
</dbReference>
<evidence type="ECO:0000256" key="1">
    <source>
        <dbReference type="ARBA" id="ARBA00022679"/>
    </source>
</evidence>
<keyword evidence="2" id="KW-0677">Repeat</keyword>
<dbReference type="GO" id="GO:0016740">
    <property type="term" value="F:transferase activity"/>
    <property type="evidence" value="ECO:0007669"/>
    <property type="project" value="UniProtKB-KW"/>
</dbReference>
<name>A0A6I2UWJ0_9FIRM</name>
<reference evidence="3 4" key="1">
    <citation type="submission" date="2019-08" db="EMBL/GenBank/DDBJ databases">
        <title>In-depth cultivation of the pig gut microbiome towards novel bacterial diversity and tailored functional studies.</title>
        <authorList>
            <person name="Wylensek D."/>
            <person name="Hitch T.C.A."/>
            <person name="Clavel T."/>
        </authorList>
    </citation>
    <scope>NUCLEOTIDE SEQUENCE [LARGE SCALE GENOMIC DNA]</scope>
    <source>
        <strain evidence="4">WCA-380-WT-3B3</strain>
    </source>
</reference>
<sequence>MNIMKWIFHKSYRRQMEWRKRNKHNYTTLVNPSALNNVHVGKMTYGPINAQCFGKNDGQLHIGHFCSIAQEVTFLLSGNHRMDTVSTYPFEAYCFNEEGASLSKGDIVVGDDVWIGYRSTILSGVKIGQGAVIAAGSLVLKDVPPYAIVGGVPAKVIKYRFDSELRTCMEKIDYNNIDDNIVKDNEELFRSPITKEMLIRLIERCM</sequence>
<dbReference type="Gene3D" id="2.160.10.10">
    <property type="entry name" value="Hexapeptide repeat proteins"/>
    <property type="match status" value="1"/>
</dbReference>
<evidence type="ECO:0000313" key="4">
    <source>
        <dbReference type="Proteomes" id="UP000430222"/>
    </source>
</evidence>
<keyword evidence="1 3" id="KW-0808">Transferase</keyword>
<evidence type="ECO:0000256" key="2">
    <source>
        <dbReference type="ARBA" id="ARBA00022737"/>
    </source>
</evidence>
<dbReference type="InterPro" id="IPR001451">
    <property type="entry name" value="Hexapep"/>
</dbReference>
<dbReference type="AlphaFoldDB" id="A0A6I2UWJ0"/>
<dbReference type="CDD" id="cd03349">
    <property type="entry name" value="LbH_XAT"/>
    <property type="match status" value="1"/>
</dbReference>
<proteinExistence type="predicted"/>
<comment type="caution">
    <text evidence="3">The sequence shown here is derived from an EMBL/GenBank/DDBJ whole genome shotgun (WGS) entry which is preliminary data.</text>
</comment>
<dbReference type="Proteomes" id="UP000430222">
    <property type="component" value="Unassembled WGS sequence"/>
</dbReference>
<organism evidence="3 4">
    <name type="scientific">Selenomonas montiformis</name>
    <dbReference type="NCBI Taxonomy" id="2652285"/>
    <lineage>
        <taxon>Bacteria</taxon>
        <taxon>Bacillati</taxon>
        <taxon>Bacillota</taxon>
        <taxon>Negativicutes</taxon>
        <taxon>Selenomonadales</taxon>
        <taxon>Selenomonadaceae</taxon>
        <taxon>Selenomonas</taxon>
    </lineage>
</organism>
<dbReference type="InterPro" id="IPR018357">
    <property type="entry name" value="Hexapep_transf_CS"/>
</dbReference>
<dbReference type="Pfam" id="PF00132">
    <property type="entry name" value="Hexapep"/>
    <property type="match status" value="1"/>
</dbReference>
<gene>
    <name evidence="3" type="ORF">FYJ78_05775</name>
</gene>
<dbReference type="PROSITE" id="PS00101">
    <property type="entry name" value="HEXAPEP_TRANSFERASES"/>
    <property type="match status" value="1"/>
</dbReference>